<dbReference type="WBParaSite" id="TREG1_143510.1">
    <property type="protein sequence ID" value="TREG1_143510.1"/>
    <property type="gene ID" value="TREG1_143510"/>
</dbReference>
<keyword evidence="2" id="KW-1185">Reference proteome</keyword>
<proteinExistence type="predicted"/>
<organism evidence="2 3">
    <name type="scientific">Trichobilharzia regenti</name>
    <name type="common">Nasal bird schistosome</name>
    <dbReference type="NCBI Taxonomy" id="157069"/>
    <lineage>
        <taxon>Eukaryota</taxon>
        <taxon>Metazoa</taxon>
        <taxon>Spiralia</taxon>
        <taxon>Lophotrochozoa</taxon>
        <taxon>Platyhelminthes</taxon>
        <taxon>Trematoda</taxon>
        <taxon>Digenea</taxon>
        <taxon>Strigeidida</taxon>
        <taxon>Schistosomatoidea</taxon>
        <taxon>Schistosomatidae</taxon>
        <taxon>Trichobilharzia</taxon>
    </lineage>
</organism>
<evidence type="ECO:0000313" key="3">
    <source>
        <dbReference type="WBParaSite" id="TREG1_143510.1"/>
    </source>
</evidence>
<accession>A0AA85J6E3</accession>
<dbReference type="AlphaFoldDB" id="A0AA85J6E3"/>
<reference evidence="2" key="1">
    <citation type="submission" date="2022-06" db="EMBL/GenBank/DDBJ databases">
        <authorList>
            <person name="Berger JAMES D."/>
            <person name="Berger JAMES D."/>
        </authorList>
    </citation>
    <scope>NUCLEOTIDE SEQUENCE [LARGE SCALE GENOMIC DNA]</scope>
</reference>
<evidence type="ECO:0000313" key="2">
    <source>
        <dbReference type="Proteomes" id="UP000050795"/>
    </source>
</evidence>
<evidence type="ECO:0000256" key="1">
    <source>
        <dbReference type="SAM" id="MobiDB-lite"/>
    </source>
</evidence>
<protein>
    <submittedName>
        <fullName evidence="3">Uncharacterized protein</fullName>
    </submittedName>
</protein>
<feature type="region of interest" description="Disordered" evidence="1">
    <location>
        <begin position="253"/>
        <end position="285"/>
    </location>
</feature>
<dbReference type="Proteomes" id="UP000050795">
    <property type="component" value="Unassembled WGS sequence"/>
</dbReference>
<name>A0AA85J6E3_TRIRE</name>
<reference evidence="3" key="2">
    <citation type="submission" date="2023-11" db="UniProtKB">
        <authorList>
            <consortium name="WormBaseParasite"/>
        </authorList>
    </citation>
    <scope>IDENTIFICATION</scope>
</reference>
<sequence length="529" mass="60297">MQLQINELRTKLNELDLVPETILHLKRELGDLTFLKLFKLRTKPTDAELEHAKELENVMDYLSSEVVKRLASKQNAIVYNIPDKEPIKSVQHSLLRAANLLSTPCQCIRLNKKETNRTCPILFRFNSCIIAEQFRKSEDILASTTKFKNIKIVPDKTPNQRQVAKNTIDTNTIIPQIVNSVSLEVSKNTIAQSDTCTVVGEQTTQEGKGKPKKSSNAVIGLEVHENTPSKSTDHTHEVDVDAPTTDNLQISADHTAPRAKQDNPTVKAVKKSPKTKVSPHASIYLPCDKPNKQHISLKNNYARIAAGPIKETEDVNGRAPHRTKSSKRIEDDRLHKVRTNGKNGSTHTKSHTSRYARGTEMIKQQSDTHDFRNSRGFKMPVGTYNLRTGPIINNENTWATRRDTTRYHINGNLYSNPRHNGYRLAPGPSRYTHEMSQLMYNYVRPSTHYPQNNLKTGYYGPVNYNVNSKTDYFMQRNDPRYTRNETRNDYIQQDYFRLQQTIAPLAAQFVQGIVNTLTMSHMRIPPNIT</sequence>